<dbReference type="Proteomes" id="UP000470772">
    <property type="component" value="Unassembled WGS sequence"/>
</dbReference>
<dbReference type="NCBIfam" id="TIGR00234">
    <property type="entry name" value="tyrS"/>
    <property type="match status" value="1"/>
</dbReference>
<protein>
    <recommendedName>
        <fullName evidence="8">Tyrosine--tRNA ligase</fullName>
        <ecNumber evidence="8">6.1.1.1</ecNumber>
    </recommendedName>
    <alternativeName>
        <fullName evidence="8">Tyrosyl-tRNA synthetase</fullName>
        <shortName evidence="8">TyrRS</shortName>
    </alternativeName>
</protein>
<dbReference type="RefSeq" id="WP_156016436.1">
    <property type="nucleotide sequence ID" value="NZ_WGGD01000005.1"/>
</dbReference>
<keyword evidence="2 8" id="KW-0436">Ligase</keyword>
<comment type="similarity">
    <text evidence="8">Belongs to the class-I aminoacyl-tRNA synthetase family. TyrS type 4 subfamily.</text>
</comment>
<keyword evidence="6 8" id="KW-0030">Aminoacyl-tRNA synthetase</keyword>
<keyword evidence="5 8" id="KW-0648">Protein biosynthesis</keyword>
<evidence type="ECO:0000256" key="7">
    <source>
        <dbReference type="ARBA" id="ARBA00048248"/>
    </source>
</evidence>
<keyword evidence="10" id="KW-1185">Reference proteome</keyword>
<dbReference type="NCBIfam" id="NF006330">
    <property type="entry name" value="PRK08560.1"/>
    <property type="match status" value="1"/>
</dbReference>
<feature type="binding site" evidence="8">
    <location>
        <position position="162"/>
    </location>
    <ligand>
        <name>L-tyrosine</name>
        <dbReference type="ChEBI" id="CHEBI:58315"/>
    </ligand>
</feature>
<name>A0A6A9QSN5_SULME</name>
<evidence type="ECO:0000256" key="6">
    <source>
        <dbReference type="ARBA" id="ARBA00023146"/>
    </source>
</evidence>
<evidence type="ECO:0000313" key="10">
    <source>
        <dbReference type="Proteomes" id="UP000470772"/>
    </source>
</evidence>
<evidence type="ECO:0000256" key="8">
    <source>
        <dbReference type="HAMAP-Rule" id="MF_02009"/>
    </source>
</evidence>
<sequence>MNPNERLSLITRNLEEVVTLDELKAKLETGNQLKGYIGFEPSGLFHIGWLIWAQKMKDLIDAGIKMNLLEATWHAWINDKLGGDLQLIKDAGKYAVDVLETFGVDMSKVDVVDAETLVNDKDYWKLVIKISKNTSLARMKRAMTIMGRKSEEAEIDTSKLIYPAMQVADIYYMDLDIALGGTDQRKAHMLARDLSEKMGTKKVISLHTPLLVGLQGGERMTVSGDEEDYMSSIKMSKSKPENAIFINDSPDAVESKIMAAYCPRGVVENNPILQINKFIIFPRFNSLKIEREQKYGGDIELTKYEELQMLFVEGKLHPMDLKKATARKLNEIIEPMRQRLNSRTDLQDIVNRITKNITR</sequence>
<dbReference type="GO" id="GO:0004831">
    <property type="term" value="F:tyrosine-tRNA ligase activity"/>
    <property type="evidence" value="ECO:0007669"/>
    <property type="project" value="UniProtKB-UniRule"/>
</dbReference>
<dbReference type="Pfam" id="PF00579">
    <property type="entry name" value="tRNA-synt_1b"/>
    <property type="match status" value="2"/>
</dbReference>
<evidence type="ECO:0000313" key="9">
    <source>
        <dbReference type="EMBL" id="MUN28783.1"/>
    </source>
</evidence>
<dbReference type="PRINTS" id="PR01040">
    <property type="entry name" value="TRNASYNTHTYR"/>
</dbReference>
<comment type="caution">
    <text evidence="9">The sequence shown here is derived from an EMBL/GenBank/DDBJ whole genome shotgun (WGS) entry which is preliminary data.</text>
</comment>
<feature type="binding site" evidence="8">
    <location>
        <position position="237"/>
    </location>
    <ligand>
        <name>ATP</name>
        <dbReference type="ChEBI" id="CHEBI:30616"/>
    </ligand>
</feature>
<dbReference type="PIRSF" id="PIRSF006588">
    <property type="entry name" value="TyrRS_arch_euk"/>
    <property type="match status" value="1"/>
</dbReference>
<dbReference type="PANTHER" id="PTHR46264:SF4">
    <property type="entry name" value="TYROSINE--TRNA LIGASE, CYTOPLASMIC"/>
    <property type="match status" value="1"/>
</dbReference>
<evidence type="ECO:0000256" key="3">
    <source>
        <dbReference type="ARBA" id="ARBA00022741"/>
    </source>
</evidence>
<dbReference type="CDD" id="cd00805">
    <property type="entry name" value="TyrRS_core"/>
    <property type="match status" value="1"/>
</dbReference>
<feature type="short sequence motif" description="'KMSKS' region" evidence="8">
    <location>
        <begin position="234"/>
        <end position="238"/>
    </location>
</feature>
<dbReference type="Gene3D" id="1.10.240.10">
    <property type="entry name" value="Tyrosyl-Transfer RNA Synthetase"/>
    <property type="match status" value="1"/>
</dbReference>
<dbReference type="GO" id="GO:0006437">
    <property type="term" value="P:tyrosyl-tRNA aminoacylation"/>
    <property type="evidence" value="ECO:0007669"/>
    <property type="project" value="UniProtKB-UniRule"/>
</dbReference>
<dbReference type="InterPro" id="IPR023617">
    <property type="entry name" value="Tyr-tRNA-ligase_arc/euk-type"/>
</dbReference>
<dbReference type="GO" id="GO:0005737">
    <property type="term" value="C:cytoplasm"/>
    <property type="evidence" value="ECO:0007669"/>
    <property type="project" value="UniProtKB-SubCell"/>
</dbReference>
<gene>
    <name evidence="8" type="primary">tyrS</name>
    <name evidence="9" type="ORF">GC250_04865</name>
</gene>
<keyword evidence="4 8" id="KW-0067">ATP-binding</keyword>
<dbReference type="InterPro" id="IPR023678">
    <property type="entry name" value="Tyr-tRNA-ligase_4"/>
</dbReference>
<comment type="subunit">
    <text evidence="8">Homodimer.</text>
</comment>
<dbReference type="PANTHER" id="PTHR46264">
    <property type="entry name" value="TYROSINE-TRNA LIGASE"/>
    <property type="match status" value="1"/>
</dbReference>
<evidence type="ECO:0000256" key="4">
    <source>
        <dbReference type="ARBA" id="ARBA00022840"/>
    </source>
</evidence>
<organism evidence="9 10">
    <name type="scientific">Sulfuracidifex metallicus DSM 6482 = JCM 9184</name>
    <dbReference type="NCBI Taxonomy" id="523847"/>
    <lineage>
        <taxon>Archaea</taxon>
        <taxon>Thermoproteota</taxon>
        <taxon>Thermoprotei</taxon>
        <taxon>Sulfolobales</taxon>
        <taxon>Sulfolobaceae</taxon>
        <taxon>Sulfuracidifex</taxon>
    </lineage>
</organism>
<keyword evidence="1 8" id="KW-0963">Cytoplasm</keyword>
<dbReference type="EMBL" id="WGGD01000005">
    <property type="protein sequence ID" value="MUN28783.1"/>
    <property type="molecule type" value="Genomic_DNA"/>
</dbReference>
<feature type="binding site" evidence="8">
    <location>
        <position position="36"/>
    </location>
    <ligand>
        <name>L-tyrosine</name>
        <dbReference type="ChEBI" id="CHEBI:58315"/>
    </ligand>
</feature>
<evidence type="ECO:0000256" key="1">
    <source>
        <dbReference type="ARBA" id="ARBA00022490"/>
    </source>
</evidence>
<dbReference type="GO" id="GO:0005524">
    <property type="term" value="F:ATP binding"/>
    <property type="evidence" value="ECO:0007669"/>
    <property type="project" value="UniProtKB-UniRule"/>
</dbReference>
<comment type="subcellular location">
    <subcellularLocation>
        <location evidence="8">Cytoplasm</location>
    </subcellularLocation>
</comment>
<dbReference type="Gene3D" id="3.40.50.620">
    <property type="entry name" value="HUPs"/>
    <property type="match status" value="1"/>
</dbReference>
<dbReference type="HAMAP" id="MF_02009">
    <property type="entry name" value="Tyr_tRNA_synth_type4"/>
    <property type="match status" value="1"/>
</dbReference>
<feature type="binding site" evidence="8">
    <location>
        <position position="184"/>
    </location>
    <ligand>
        <name>L-tyrosine</name>
        <dbReference type="ChEBI" id="CHEBI:58315"/>
    </ligand>
</feature>
<dbReference type="InterPro" id="IPR002305">
    <property type="entry name" value="aa-tRNA-synth_Ic"/>
</dbReference>
<reference evidence="9 10" key="1">
    <citation type="submission" date="2019-10" db="EMBL/GenBank/DDBJ databases">
        <title>Sequencing and Assembly of Multiple Reported Metal-Biooxidizing Members of the Extremely Thermoacidophilic Archaeal Family Sulfolobaceae.</title>
        <authorList>
            <person name="Counts J.A."/>
            <person name="Kelly R.M."/>
        </authorList>
    </citation>
    <scope>NUCLEOTIDE SEQUENCE [LARGE SCALE GENOMIC DNA]</scope>
    <source>
        <strain evidence="9 10">DSM 6482</strain>
    </source>
</reference>
<proteinExistence type="inferred from homology"/>
<feature type="binding site" evidence="8">
    <location>
        <position position="166"/>
    </location>
    <ligand>
        <name>L-tyrosine</name>
        <dbReference type="ChEBI" id="CHEBI:58315"/>
    </ligand>
</feature>
<feature type="binding site" evidence="8">
    <location>
        <position position="169"/>
    </location>
    <ligand>
        <name>L-tyrosine</name>
        <dbReference type="ChEBI" id="CHEBI:58315"/>
    </ligand>
</feature>
<comment type="catalytic activity">
    <reaction evidence="7 8">
        <text>tRNA(Tyr) + L-tyrosine + ATP = L-tyrosyl-tRNA(Tyr) + AMP + diphosphate + H(+)</text>
        <dbReference type="Rhea" id="RHEA:10220"/>
        <dbReference type="Rhea" id="RHEA-COMP:9706"/>
        <dbReference type="Rhea" id="RHEA-COMP:9707"/>
        <dbReference type="ChEBI" id="CHEBI:15378"/>
        <dbReference type="ChEBI" id="CHEBI:30616"/>
        <dbReference type="ChEBI" id="CHEBI:33019"/>
        <dbReference type="ChEBI" id="CHEBI:58315"/>
        <dbReference type="ChEBI" id="CHEBI:78442"/>
        <dbReference type="ChEBI" id="CHEBI:78536"/>
        <dbReference type="ChEBI" id="CHEBI:456215"/>
        <dbReference type="EC" id="6.1.1.1"/>
    </reaction>
</comment>
<dbReference type="InterPro" id="IPR002307">
    <property type="entry name" value="Tyr-tRNA-ligase"/>
</dbReference>
<keyword evidence="3 8" id="KW-0547">Nucleotide-binding</keyword>
<dbReference type="AlphaFoldDB" id="A0A6A9QSN5"/>
<evidence type="ECO:0000256" key="5">
    <source>
        <dbReference type="ARBA" id="ARBA00022917"/>
    </source>
</evidence>
<evidence type="ECO:0000256" key="2">
    <source>
        <dbReference type="ARBA" id="ARBA00022598"/>
    </source>
</evidence>
<dbReference type="SUPFAM" id="SSF52374">
    <property type="entry name" value="Nucleotidylyl transferase"/>
    <property type="match status" value="1"/>
</dbReference>
<accession>A0A6A9QSN5</accession>
<dbReference type="EC" id="6.1.1.1" evidence="8"/>
<comment type="function">
    <text evidence="8">Catalyzes the attachment of tyrosine to tRNA(Tyr) in a two-step reaction: tyrosine is first activated by ATP to form Tyr-AMP and then transferred to the acceptor end of tRNA(Tyr).</text>
</comment>
<dbReference type="InterPro" id="IPR014729">
    <property type="entry name" value="Rossmann-like_a/b/a_fold"/>
</dbReference>
<dbReference type="InterPro" id="IPR050489">
    <property type="entry name" value="Tyr-tRNA_synthase"/>
</dbReference>